<proteinExistence type="predicted"/>
<feature type="transmembrane region" description="Helical" evidence="1">
    <location>
        <begin position="70"/>
        <end position="95"/>
    </location>
</feature>
<evidence type="ECO:0000256" key="1">
    <source>
        <dbReference type="SAM" id="Phobius"/>
    </source>
</evidence>
<evidence type="ECO:0008006" key="4">
    <source>
        <dbReference type="Google" id="ProtNLM"/>
    </source>
</evidence>
<gene>
    <name evidence="2" type="ORF">AAIR29_12055</name>
</gene>
<dbReference type="RefSeq" id="WP_299221620.1">
    <property type="nucleotide sequence ID" value="NZ_JBDGHN010000007.1"/>
</dbReference>
<dbReference type="Proteomes" id="UP001461960">
    <property type="component" value="Unassembled WGS sequence"/>
</dbReference>
<reference evidence="2 3" key="1">
    <citation type="submission" date="2024-05" db="EMBL/GenBank/DDBJ databases">
        <authorList>
            <person name="Kim H.-Y."/>
            <person name="Kim E."/>
            <person name="Cai Y."/>
            <person name="Yang S.-M."/>
            <person name="Lee W."/>
        </authorList>
    </citation>
    <scope>NUCLEOTIDE SEQUENCE [LARGE SCALE GENOMIC DNA]</scope>
    <source>
        <strain evidence="2 3">FBL11</strain>
    </source>
</reference>
<evidence type="ECO:0000313" key="2">
    <source>
        <dbReference type="EMBL" id="MEN2752362.1"/>
    </source>
</evidence>
<evidence type="ECO:0000313" key="3">
    <source>
        <dbReference type="Proteomes" id="UP001461960"/>
    </source>
</evidence>
<organism evidence="2 3">
    <name type="scientific">Psychrobacter saeujeotis</name>
    <dbReference type="NCBI Taxonomy" id="3143436"/>
    <lineage>
        <taxon>Bacteria</taxon>
        <taxon>Pseudomonadati</taxon>
        <taxon>Pseudomonadota</taxon>
        <taxon>Gammaproteobacteria</taxon>
        <taxon>Moraxellales</taxon>
        <taxon>Moraxellaceae</taxon>
        <taxon>Psychrobacter</taxon>
    </lineage>
</organism>
<feature type="transmembrane region" description="Helical" evidence="1">
    <location>
        <begin position="101"/>
        <end position="119"/>
    </location>
</feature>
<name>A0ABU9XAD4_9GAMM</name>
<protein>
    <recommendedName>
        <fullName evidence="4">DUF4231 domain-containing protein</fullName>
    </recommendedName>
</protein>
<keyword evidence="3" id="KW-1185">Reference proteome</keyword>
<keyword evidence="1" id="KW-0812">Transmembrane</keyword>
<accession>A0ABU9XAD4</accession>
<dbReference type="EMBL" id="JBDGHN010000007">
    <property type="protein sequence ID" value="MEN2752362.1"/>
    <property type="molecule type" value="Genomic_DNA"/>
</dbReference>
<comment type="caution">
    <text evidence="2">The sequence shown here is derived from an EMBL/GenBank/DDBJ whole genome shotgun (WGS) entry which is preliminary data.</text>
</comment>
<sequence length="233" mass="26860">MLKASRANHLDDDTLNDNINDVKNIGDDVSLQKTSFCEQLKQCEQQWWEARQSLVALKERWMFWFGDNSLIMWLLWQLVSYFIVAVILMLLSNLLNVELYLWTYMTVFGVQTALFAIILSSKGRLANRLQNRIDSVDLVREQALNEMYILASDIILPAIHASAPISLQTIHERYKSHLKLASLQRLLQKEVEAGRLILGQYQIEAEVLPPELADEALSPYADKMIYKSLIDMS</sequence>
<keyword evidence="1" id="KW-0472">Membrane</keyword>
<keyword evidence="1" id="KW-1133">Transmembrane helix</keyword>